<accession>E9SFC8</accession>
<proteinExistence type="predicted"/>
<dbReference type="EMBL" id="ADKM02000116">
    <property type="protein sequence ID" value="EGC02026.1"/>
    <property type="molecule type" value="Genomic_DNA"/>
</dbReference>
<dbReference type="RefSeq" id="WP_002851759.1">
    <property type="nucleotide sequence ID" value="NZ_ADKM02000116.1"/>
</dbReference>
<dbReference type="OrthoDB" id="2531933at2"/>
<evidence type="ECO:0000256" key="1">
    <source>
        <dbReference type="SAM" id="MobiDB-lite"/>
    </source>
</evidence>
<name>E9SFC8_RUMAL</name>
<dbReference type="Proteomes" id="UP000004259">
    <property type="component" value="Unassembled WGS sequence"/>
</dbReference>
<feature type="region of interest" description="Disordered" evidence="1">
    <location>
        <begin position="35"/>
        <end position="61"/>
    </location>
</feature>
<comment type="caution">
    <text evidence="2">The sequence shown here is derived from an EMBL/GenBank/DDBJ whole genome shotgun (WGS) entry which is preliminary data.</text>
</comment>
<evidence type="ECO:0000313" key="2">
    <source>
        <dbReference type="EMBL" id="EGC02026.1"/>
    </source>
</evidence>
<dbReference type="STRING" id="246199.CUS_4732"/>
<reference evidence="2 3" key="1">
    <citation type="submission" date="2011-02" db="EMBL/GenBank/DDBJ databases">
        <authorList>
            <person name="Nelson K.E."/>
            <person name="Sutton G."/>
            <person name="Torralba M."/>
            <person name="Durkin S."/>
            <person name="Harkins D."/>
            <person name="Montgomery R."/>
            <person name="Ziemer C."/>
            <person name="Klaassens E."/>
            <person name="Ocuiv P."/>
            <person name="Morrison M."/>
        </authorList>
    </citation>
    <scope>NUCLEOTIDE SEQUENCE [LARGE SCALE GENOMIC DNA]</scope>
    <source>
        <strain evidence="2 3">8</strain>
    </source>
</reference>
<organism evidence="2 3">
    <name type="scientific">Ruminococcus albus 8</name>
    <dbReference type="NCBI Taxonomy" id="246199"/>
    <lineage>
        <taxon>Bacteria</taxon>
        <taxon>Bacillati</taxon>
        <taxon>Bacillota</taxon>
        <taxon>Clostridia</taxon>
        <taxon>Eubacteriales</taxon>
        <taxon>Oscillospiraceae</taxon>
        <taxon>Ruminococcus</taxon>
    </lineage>
</organism>
<feature type="compositionally biased region" description="Basic and acidic residues" evidence="1">
    <location>
        <begin position="35"/>
        <end position="46"/>
    </location>
</feature>
<protein>
    <submittedName>
        <fullName evidence="2">Uncharacterized protein</fullName>
    </submittedName>
</protein>
<dbReference type="AlphaFoldDB" id="E9SFC8"/>
<sequence>MGNKTQILAVITGLTVIAAGTVIVKSFSSDRHIIKQDHNNSRRESVSSENTAESEMTNEDNSIVDDEHIQQNAPNMLFHYASGMEIGNFQDSYVYDGSEIMLSVTINNFKSGFDESFLLYVNGFQNPYHTNLDETDKLYHTISIPDEESVTIEVYFKPMNCNIGDTVLVSFDRIMNMDFMLPDTSWVSFYPNHELNGINPFPLEIKAECGKTDNISVDKESKWNESEIPADILEEFTNTDEIGNPTTESGINEASYFDLVQNDRYEGYFVSFDKGLELSLNGYGRAGKYRVGIYLDHELIPAFNGNYYSDMEIVSGKMLSRQISIDTSGLEGLHHLYAIAIPIEDKTLATVKTKTKLLSIEDAPKLDDKTADT</sequence>
<evidence type="ECO:0000313" key="3">
    <source>
        <dbReference type="Proteomes" id="UP000004259"/>
    </source>
</evidence>
<keyword evidence="3" id="KW-1185">Reference proteome</keyword>
<gene>
    <name evidence="2" type="ORF">CUS_4732</name>
</gene>